<sequence>EAGKYDRNESYAEEGSLKRVLTKDIIAECISMPYRLGYGFSHAFVKLDC</sequence>
<keyword evidence="2" id="KW-1185">Reference proteome</keyword>
<dbReference type="AlphaFoldDB" id="A0A5J4N7W4"/>
<dbReference type="Proteomes" id="UP000324629">
    <property type="component" value="Unassembled WGS sequence"/>
</dbReference>
<evidence type="ECO:0000313" key="2">
    <source>
        <dbReference type="Proteomes" id="UP000324629"/>
    </source>
</evidence>
<reference evidence="1 2" key="1">
    <citation type="journal article" date="2019" name="Gigascience">
        <title>Whole-genome sequence of the oriental lung fluke Paragonimus westermani.</title>
        <authorList>
            <person name="Oey H."/>
            <person name="Zakrzewski M."/>
            <person name="Narain K."/>
            <person name="Devi K.R."/>
            <person name="Agatsuma T."/>
            <person name="Nawaratna S."/>
            <person name="Gobert G.N."/>
            <person name="Jones M.K."/>
            <person name="Ragan M.A."/>
            <person name="McManus D.P."/>
            <person name="Krause L."/>
        </authorList>
    </citation>
    <scope>NUCLEOTIDE SEQUENCE [LARGE SCALE GENOMIC DNA]</scope>
    <source>
        <strain evidence="1 2">IND2009</strain>
    </source>
</reference>
<feature type="non-terminal residue" evidence="1">
    <location>
        <position position="1"/>
    </location>
</feature>
<feature type="non-terminal residue" evidence="1">
    <location>
        <position position="49"/>
    </location>
</feature>
<comment type="caution">
    <text evidence="1">The sequence shown here is derived from an EMBL/GenBank/DDBJ whole genome shotgun (WGS) entry which is preliminary data.</text>
</comment>
<accession>A0A5J4N7W4</accession>
<proteinExistence type="predicted"/>
<name>A0A5J4N7W4_9TREM</name>
<gene>
    <name evidence="1" type="ORF">DEA37_0003779</name>
</gene>
<organism evidence="1 2">
    <name type="scientific">Paragonimus westermani</name>
    <dbReference type="NCBI Taxonomy" id="34504"/>
    <lineage>
        <taxon>Eukaryota</taxon>
        <taxon>Metazoa</taxon>
        <taxon>Spiralia</taxon>
        <taxon>Lophotrochozoa</taxon>
        <taxon>Platyhelminthes</taxon>
        <taxon>Trematoda</taxon>
        <taxon>Digenea</taxon>
        <taxon>Plagiorchiida</taxon>
        <taxon>Troglotremata</taxon>
        <taxon>Troglotrematidae</taxon>
        <taxon>Paragonimus</taxon>
    </lineage>
</organism>
<protein>
    <submittedName>
        <fullName evidence="1">Uncharacterized protein</fullName>
    </submittedName>
</protein>
<evidence type="ECO:0000313" key="1">
    <source>
        <dbReference type="EMBL" id="KAA3671460.1"/>
    </source>
</evidence>
<dbReference type="EMBL" id="QNGE01006415">
    <property type="protein sequence ID" value="KAA3671460.1"/>
    <property type="molecule type" value="Genomic_DNA"/>
</dbReference>